<reference evidence="1 2" key="1">
    <citation type="submission" date="2020-08" db="EMBL/GenBank/DDBJ databases">
        <authorList>
            <person name="Newling K."/>
            <person name="Davey J."/>
            <person name="Forrester S."/>
        </authorList>
    </citation>
    <scope>NUCLEOTIDE SEQUENCE [LARGE SCALE GENOMIC DNA]</scope>
    <source>
        <strain evidence="2">Crithidia deanei Carvalho (ATCC PRA-265)</strain>
    </source>
</reference>
<dbReference type="AlphaFoldDB" id="A0A7G2CCB8"/>
<dbReference type="EMBL" id="LR877151">
    <property type="protein sequence ID" value="CAD2216564.1"/>
    <property type="molecule type" value="Genomic_DNA"/>
</dbReference>
<organism evidence="1 2">
    <name type="scientific">Angomonas deanei</name>
    <dbReference type="NCBI Taxonomy" id="59799"/>
    <lineage>
        <taxon>Eukaryota</taxon>
        <taxon>Discoba</taxon>
        <taxon>Euglenozoa</taxon>
        <taxon>Kinetoplastea</taxon>
        <taxon>Metakinetoplastina</taxon>
        <taxon>Trypanosomatida</taxon>
        <taxon>Trypanosomatidae</taxon>
        <taxon>Strigomonadinae</taxon>
        <taxon>Angomonas</taxon>
    </lineage>
</organism>
<dbReference type="VEuPathDB" id="TriTrypDB:ADEAN_000402600"/>
<proteinExistence type="predicted"/>
<sequence>MASAILSEVRGTTDTVGPFSSVPVESVFTVLARWVKLSPRRGPLMEKASSVFLTDPSFAVTIRRGEDWREKLADSSLSVPLGCLDVVLSSPRTDLYLGALLLYTELLKLEKNANRTAEAADDRDTSERKTLPSSLRSLARLETPFQKSGQPLGHVCERLATHTLDAFLSRCYGVSRDGEISFTGESVRLVALLIALYYQIVHTDLCRVSAFYACLSLLEPLLVCLSGARMESMYVTVMQVMQTQILWSLDAYAMGILATQETANATQEYPIVAKNLGQQTKLLFTETLFEYSCRLLCCDPYETVFLNLKFFSHEARTILTDEVLRKRLASGATSSTAVPFFPLHHNTMESLVACAHRPSGTTALPEPDLFVDDVEKLERSSTNEGTGLSLTDVAASREECTGGRFTKADKAEVKEEAYITLCLALARQITLFDRAPVCPSELESNRYFMWFLLRGFFEHLFSPLPDKTPFDADKRTTRLEQYLQPAGGSHEPGSDYVYCQMEAPIILRCEFVSMEENRRPNASYLPGTVMFVTTSDDELIFLEPPVVDQKEMTQELETGLCKRRIVFTLDLDYIQAKCSKSQNFKIYIKSVTPHKMVDLTLVFRDHISALSAVECINMTAKRNRRRGASFSYGLLNYKSALLQYD</sequence>
<evidence type="ECO:0008006" key="3">
    <source>
        <dbReference type="Google" id="ProtNLM"/>
    </source>
</evidence>
<gene>
    <name evidence="1" type="ORF">ADEAN_000402600</name>
</gene>
<name>A0A7G2CCB8_9TRYP</name>
<protein>
    <recommendedName>
        <fullName evidence="3">FPL domain-containing protein</fullName>
    </recommendedName>
</protein>
<keyword evidence="2" id="KW-1185">Reference proteome</keyword>
<evidence type="ECO:0000313" key="1">
    <source>
        <dbReference type="EMBL" id="CAD2216564.1"/>
    </source>
</evidence>
<evidence type="ECO:0000313" key="2">
    <source>
        <dbReference type="Proteomes" id="UP000515908"/>
    </source>
</evidence>
<accession>A0A7G2CCB8</accession>
<dbReference type="Proteomes" id="UP000515908">
    <property type="component" value="Chromosome 07"/>
</dbReference>